<feature type="region of interest" description="Disordered" evidence="1">
    <location>
        <begin position="187"/>
        <end position="210"/>
    </location>
</feature>
<evidence type="ECO:0000313" key="3">
    <source>
        <dbReference type="Proteomes" id="UP000784294"/>
    </source>
</evidence>
<evidence type="ECO:0000313" key="2">
    <source>
        <dbReference type="EMBL" id="VEL19556.1"/>
    </source>
</evidence>
<name>A0A448WT35_9PLAT</name>
<sequence length="308" mass="33642">MPLIRVEDNWSQGVYHLTRIPCRSDVTKGVYCLQYDAHKIVSGLRDDTIKVWRRRQPPPPPSSLKVTSLLYGEACSVRRPCPQRSRGEPGQVNGLVEPFCEVADAPVAAALSSSSSHSRQLMGVSSRQRQRSSQHDVRKGNSEEEEEEEEEEVEEAGVEAGPDAEEVEDAAELACGEELVDLVDSPSRYSHQWQRRQPRQQRPRQHRQQRLDAGVVGQMNMPDFAQQPGGYGDGGIVDRNCNAAAAPESGADCGEGMMEIAADQQQQQAYPQAAAAEAAVAAGDSSAAAAANADTYECTQVSHIIRKF</sequence>
<feature type="region of interest" description="Disordered" evidence="1">
    <location>
        <begin position="111"/>
        <end position="168"/>
    </location>
</feature>
<reference evidence="2" key="1">
    <citation type="submission" date="2018-11" db="EMBL/GenBank/DDBJ databases">
        <authorList>
            <consortium name="Pathogen Informatics"/>
        </authorList>
    </citation>
    <scope>NUCLEOTIDE SEQUENCE</scope>
</reference>
<evidence type="ECO:0000256" key="1">
    <source>
        <dbReference type="SAM" id="MobiDB-lite"/>
    </source>
</evidence>
<dbReference type="Proteomes" id="UP000784294">
    <property type="component" value="Unassembled WGS sequence"/>
</dbReference>
<feature type="compositionally biased region" description="Basic residues" evidence="1">
    <location>
        <begin position="193"/>
        <end position="208"/>
    </location>
</feature>
<dbReference type="AlphaFoldDB" id="A0A448WT35"/>
<dbReference type="OrthoDB" id="19711at2759"/>
<organism evidence="2 3">
    <name type="scientific">Protopolystoma xenopodis</name>
    <dbReference type="NCBI Taxonomy" id="117903"/>
    <lineage>
        <taxon>Eukaryota</taxon>
        <taxon>Metazoa</taxon>
        <taxon>Spiralia</taxon>
        <taxon>Lophotrochozoa</taxon>
        <taxon>Platyhelminthes</taxon>
        <taxon>Monogenea</taxon>
        <taxon>Polyopisthocotylea</taxon>
        <taxon>Polystomatidea</taxon>
        <taxon>Polystomatidae</taxon>
        <taxon>Protopolystoma</taxon>
    </lineage>
</organism>
<feature type="compositionally biased region" description="Acidic residues" evidence="1">
    <location>
        <begin position="143"/>
        <end position="168"/>
    </location>
</feature>
<feature type="compositionally biased region" description="Basic and acidic residues" evidence="1">
    <location>
        <begin position="133"/>
        <end position="142"/>
    </location>
</feature>
<dbReference type="EMBL" id="CAAALY010042103">
    <property type="protein sequence ID" value="VEL19556.1"/>
    <property type="molecule type" value="Genomic_DNA"/>
</dbReference>
<comment type="caution">
    <text evidence="2">The sequence shown here is derived from an EMBL/GenBank/DDBJ whole genome shotgun (WGS) entry which is preliminary data.</text>
</comment>
<protein>
    <submittedName>
        <fullName evidence="2">Uncharacterized protein</fullName>
    </submittedName>
</protein>
<keyword evidence="3" id="KW-1185">Reference proteome</keyword>
<proteinExistence type="predicted"/>
<gene>
    <name evidence="2" type="ORF">PXEA_LOCUS12996</name>
</gene>
<accession>A0A448WT35</accession>